<accession>A0A0N7KLW3</accession>
<dbReference type="InParanoid" id="A0A0N7KLW3"/>
<feature type="region of interest" description="Disordered" evidence="1">
    <location>
        <begin position="61"/>
        <end position="84"/>
    </location>
</feature>
<reference evidence="2 3" key="2">
    <citation type="journal article" date="2013" name="Plant Cell Physiol.">
        <title>Rice Annotation Project Database (RAP-DB): an integrative and interactive database for rice genomics.</title>
        <authorList>
            <person name="Sakai H."/>
            <person name="Lee S.S."/>
            <person name="Tanaka T."/>
            <person name="Numa H."/>
            <person name="Kim J."/>
            <person name="Kawahara Y."/>
            <person name="Wakimoto H."/>
            <person name="Yang C.C."/>
            <person name="Iwamoto M."/>
            <person name="Abe T."/>
            <person name="Yamada Y."/>
            <person name="Muto A."/>
            <person name="Inokuchi H."/>
            <person name="Ikemura T."/>
            <person name="Matsumoto T."/>
            <person name="Sasaki T."/>
            <person name="Itoh T."/>
        </authorList>
    </citation>
    <scope>NUCLEOTIDE SEQUENCE [LARGE SCALE GENOMIC DNA]</scope>
    <source>
        <strain evidence="3">cv. Nipponbare</strain>
    </source>
</reference>
<dbReference type="EMBL" id="AP014962">
    <property type="protein sequence ID" value="BAS97137.1"/>
    <property type="molecule type" value="Genomic_DNA"/>
</dbReference>
<dbReference type="Gramene" id="Os06t0264366-00">
    <property type="protein sequence ID" value="Os06t0264366-00"/>
    <property type="gene ID" value="Os06g0264366"/>
</dbReference>
<evidence type="ECO:0000313" key="3">
    <source>
        <dbReference type="Proteomes" id="UP000059680"/>
    </source>
</evidence>
<dbReference type="PaxDb" id="39947-A0A0N7KLW3"/>
<name>A0A0N7KLW3_ORYSJ</name>
<reference evidence="3" key="1">
    <citation type="journal article" date="2005" name="Nature">
        <title>The map-based sequence of the rice genome.</title>
        <authorList>
            <consortium name="International rice genome sequencing project (IRGSP)"/>
            <person name="Matsumoto T."/>
            <person name="Wu J."/>
            <person name="Kanamori H."/>
            <person name="Katayose Y."/>
            <person name="Fujisawa M."/>
            <person name="Namiki N."/>
            <person name="Mizuno H."/>
            <person name="Yamamoto K."/>
            <person name="Antonio B.A."/>
            <person name="Baba T."/>
            <person name="Sakata K."/>
            <person name="Nagamura Y."/>
            <person name="Aoki H."/>
            <person name="Arikawa K."/>
            <person name="Arita K."/>
            <person name="Bito T."/>
            <person name="Chiden Y."/>
            <person name="Fujitsuka N."/>
            <person name="Fukunaka R."/>
            <person name="Hamada M."/>
            <person name="Harada C."/>
            <person name="Hayashi A."/>
            <person name="Hijishita S."/>
            <person name="Honda M."/>
            <person name="Hosokawa S."/>
            <person name="Ichikawa Y."/>
            <person name="Idonuma A."/>
            <person name="Iijima M."/>
            <person name="Ikeda M."/>
            <person name="Ikeno M."/>
            <person name="Ito K."/>
            <person name="Ito S."/>
            <person name="Ito T."/>
            <person name="Ito Y."/>
            <person name="Ito Y."/>
            <person name="Iwabuchi A."/>
            <person name="Kamiya K."/>
            <person name="Karasawa W."/>
            <person name="Kurita K."/>
            <person name="Katagiri S."/>
            <person name="Kikuta A."/>
            <person name="Kobayashi H."/>
            <person name="Kobayashi N."/>
            <person name="Machita K."/>
            <person name="Maehara T."/>
            <person name="Masukawa M."/>
            <person name="Mizubayashi T."/>
            <person name="Mukai Y."/>
            <person name="Nagasaki H."/>
            <person name="Nagata Y."/>
            <person name="Naito S."/>
            <person name="Nakashima M."/>
            <person name="Nakama Y."/>
            <person name="Nakamichi Y."/>
            <person name="Nakamura M."/>
            <person name="Meguro A."/>
            <person name="Negishi M."/>
            <person name="Ohta I."/>
            <person name="Ohta T."/>
            <person name="Okamoto M."/>
            <person name="Ono N."/>
            <person name="Saji S."/>
            <person name="Sakaguchi M."/>
            <person name="Sakai K."/>
            <person name="Shibata M."/>
            <person name="Shimokawa T."/>
            <person name="Song J."/>
            <person name="Takazaki Y."/>
            <person name="Terasawa K."/>
            <person name="Tsugane M."/>
            <person name="Tsuji K."/>
            <person name="Ueda S."/>
            <person name="Waki K."/>
            <person name="Yamagata H."/>
            <person name="Yamamoto M."/>
            <person name="Yamamoto S."/>
            <person name="Yamane H."/>
            <person name="Yoshiki S."/>
            <person name="Yoshihara R."/>
            <person name="Yukawa K."/>
            <person name="Zhong H."/>
            <person name="Yano M."/>
            <person name="Yuan Q."/>
            <person name="Ouyang S."/>
            <person name="Liu J."/>
            <person name="Jones K.M."/>
            <person name="Gansberger K."/>
            <person name="Moffat K."/>
            <person name="Hill J."/>
            <person name="Bera J."/>
            <person name="Fadrosh D."/>
            <person name="Jin S."/>
            <person name="Johri S."/>
            <person name="Kim M."/>
            <person name="Overton L."/>
            <person name="Reardon M."/>
            <person name="Tsitrin T."/>
            <person name="Vuong H."/>
            <person name="Weaver B."/>
            <person name="Ciecko A."/>
            <person name="Tallon L."/>
            <person name="Jackson J."/>
            <person name="Pai G."/>
            <person name="Aken S.V."/>
            <person name="Utterback T."/>
            <person name="Reidmuller S."/>
            <person name="Feldblyum T."/>
            <person name="Hsiao J."/>
            <person name="Zismann V."/>
            <person name="Iobst S."/>
            <person name="de Vazeille A.R."/>
            <person name="Buell C.R."/>
            <person name="Ying K."/>
            <person name="Li Y."/>
            <person name="Lu T."/>
            <person name="Huang Y."/>
            <person name="Zhao Q."/>
            <person name="Feng Q."/>
            <person name="Zhang L."/>
            <person name="Zhu J."/>
            <person name="Weng Q."/>
            <person name="Mu J."/>
            <person name="Lu Y."/>
            <person name="Fan D."/>
            <person name="Liu Y."/>
            <person name="Guan J."/>
            <person name="Zhang Y."/>
            <person name="Yu S."/>
            <person name="Liu X."/>
            <person name="Zhang Y."/>
            <person name="Hong G."/>
            <person name="Han B."/>
            <person name="Choisne N."/>
            <person name="Demange N."/>
            <person name="Orjeda G."/>
            <person name="Samain S."/>
            <person name="Cattolico L."/>
            <person name="Pelletier E."/>
            <person name="Couloux A."/>
            <person name="Segurens B."/>
            <person name="Wincker P."/>
            <person name="D'Hont A."/>
            <person name="Scarpelli C."/>
            <person name="Weissenbach J."/>
            <person name="Salanoubat M."/>
            <person name="Quetier F."/>
            <person name="Yu Y."/>
            <person name="Kim H.R."/>
            <person name="Rambo T."/>
            <person name="Currie J."/>
            <person name="Collura K."/>
            <person name="Luo M."/>
            <person name="Yang T."/>
            <person name="Ammiraju J.S.S."/>
            <person name="Engler F."/>
            <person name="Soderlund C."/>
            <person name="Wing R.A."/>
            <person name="Palmer L.E."/>
            <person name="de la Bastide M."/>
            <person name="Spiegel L."/>
            <person name="Nascimento L."/>
            <person name="Zutavern T."/>
            <person name="O'Shaughnessy A."/>
            <person name="Dike S."/>
            <person name="Dedhia N."/>
            <person name="Preston R."/>
            <person name="Balija V."/>
            <person name="McCombie W.R."/>
            <person name="Chow T."/>
            <person name="Chen H."/>
            <person name="Chung M."/>
            <person name="Chen C."/>
            <person name="Shaw J."/>
            <person name="Wu H."/>
            <person name="Hsiao K."/>
            <person name="Chao Y."/>
            <person name="Chu M."/>
            <person name="Cheng C."/>
            <person name="Hour A."/>
            <person name="Lee P."/>
            <person name="Lin S."/>
            <person name="Lin Y."/>
            <person name="Liou J."/>
            <person name="Liu S."/>
            <person name="Hsing Y."/>
            <person name="Raghuvanshi S."/>
            <person name="Mohanty A."/>
            <person name="Bharti A.K."/>
            <person name="Gaur A."/>
            <person name="Gupta V."/>
            <person name="Kumar D."/>
            <person name="Ravi V."/>
            <person name="Vij S."/>
            <person name="Kapur A."/>
            <person name="Khurana P."/>
            <person name="Khurana P."/>
            <person name="Khurana J.P."/>
            <person name="Tyagi A.K."/>
            <person name="Gaikwad K."/>
            <person name="Singh A."/>
            <person name="Dalal V."/>
            <person name="Srivastava S."/>
            <person name="Dixit A."/>
            <person name="Pal A.K."/>
            <person name="Ghazi I.A."/>
            <person name="Yadav M."/>
            <person name="Pandit A."/>
            <person name="Bhargava A."/>
            <person name="Sureshbabu K."/>
            <person name="Batra K."/>
            <person name="Sharma T.R."/>
            <person name="Mohapatra T."/>
            <person name="Singh N.K."/>
            <person name="Messing J."/>
            <person name="Nelson A.B."/>
            <person name="Fuks G."/>
            <person name="Kavchok S."/>
            <person name="Keizer G."/>
            <person name="Linton E."/>
            <person name="Llaca V."/>
            <person name="Song R."/>
            <person name="Tanyolac B."/>
            <person name="Young S."/>
            <person name="Ho-Il K."/>
            <person name="Hahn J.H."/>
            <person name="Sangsakoo G."/>
            <person name="Vanavichit A."/>
            <person name="de Mattos Luiz.A.T."/>
            <person name="Zimmer P.D."/>
            <person name="Malone G."/>
            <person name="Dellagostin O."/>
            <person name="de Oliveira A.C."/>
            <person name="Bevan M."/>
            <person name="Bancroft I."/>
            <person name="Minx P."/>
            <person name="Cordum H."/>
            <person name="Wilson R."/>
            <person name="Cheng Z."/>
            <person name="Jin W."/>
            <person name="Jiang J."/>
            <person name="Leong S.A."/>
            <person name="Iwama H."/>
            <person name="Gojobori T."/>
            <person name="Itoh T."/>
            <person name="Niimura Y."/>
            <person name="Fujii Y."/>
            <person name="Habara T."/>
            <person name="Sakai H."/>
            <person name="Sato Y."/>
            <person name="Wilson G."/>
            <person name="Kumar K."/>
            <person name="McCouch S."/>
            <person name="Juretic N."/>
            <person name="Hoen D."/>
            <person name="Wright S."/>
            <person name="Bruskiewich R."/>
            <person name="Bureau T."/>
            <person name="Miyao A."/>
            <person name="Hirochika H."/>
            <person name="Nishikawa T."/>
            <person name="Kadowaki K."/>
            <person name="Sugiura M."/>
            <person name="Burr B."/>
            <person name="Sasaki T."/>
        </authorList>
    </citation>
    <scope>NUCLEOTIDE SEQUENCE [LARGE SCALE GENOMIC DNA]</scope>
    <source>
        <strain evidence="3">cv. Nipponbare</strain>
    </source>
</reference>
<proteinExistence type="predicted"/>
<dbReference type="AlphaFoldDB" id="A0A0N7KLW3"/>
<organism evidence="2 3">
    <name type="scientific">Oryza sativa subsp. japonica</name>
    <name type="common">Rice</name>
    <dbReference type="NCBI Taxonomy" id="39947"/>
    <lineage>
        <taxon>Eukaryota</taxon>
        <taxon>Viridiplantae</taxon>
        <taxon>Streptophyta</taxon>
        <taxon>Embryophyta</taxon>
        <taxon>Tracheophyta</taxon>
        <taxon>Spermatophyta</taxon>
        <taxon>Magnoliopsida</taxon>
        <taxon>Liliopsida</taxon>
        <taxon>Poales</taxon>
        <taxon>Poaceae</taxon>
        <taxon>BOP clade</taxon>
        <taxon>Oryzoideae</taxon>
        <taxon>Oryzeae</taxon>
        <taxon>Oryzinae</taxon>
        <taxon>Oryza</taxon>
        <taxon>Oryza sativa</taxon>
    </lineage>
</organism>
<sequence>MFLIYQSEIHSPDGEIQPDFPESTARFADSASQALEALAVNQQNCSITPTYNNTCGSCRNASRAPAPAPAPAAAPGFDPALGMP</sequence>
<gene>
    <name evidence="2" type="ordered locus">Os06g0264366</name>
    <name evidence="2" type="ORF">OSNPB_060264366</name>
</gene>
<evidence type="ECO:0000313" key="2">
    <source>
        <dbReference type="EMBL" id="BAS97137.1"/>
    </source>
</evidence>
<dbReference type="Proteomes" id="UP000059680">
    <property type="component" value="Chromosome 6"/>
</dbReference>
<keyword evidence="3" id="KW-1185">Reference proteome</keyword>
<reference evidence="2 3" key="3">
    <citation type="journal article" date="2013" name="Rice">
        <title>Improvement of the Oryza sativa Nipponbare reference genome using next generation sequence and optical map data.</title>
        <authorList>
            <person name="Kawahara Y."/>
            <person name="de la Bastide M."/>
            <person name="Hamilton J.P."/>
            <person name="Kanamori H."/>
            <person name="McCombie W.R."/>
            <person name="Ouyang S."/>
            <person name="Schwartz D.C."/>
            <person name="Tanaka T."/>
            <person name="Wu J."/>
            <person name="Zhou S."/>
            <person name="Childs K.L."/>
            <person name="Davidson R.M."/>
            <person name="Lin H."/>
            <person name="Quesada-Ocampo L."/>
            <person name="Vaillancourt B."/>
            <person name="Sakai H."/>
            <person name="Lee S.S."/>
            <person name="Kim J."/>
            <person name="Numa H."/>
            <person name="Itoh T."/>
            <person name="Buell C.R."/>
            <person name="Matsumoto T."/>
        </authorList>
    </citation>
    <scope>NUCLEOTIDE SEQUENCE [LARGE SCALE GENOMIC DNA]</scope>
    <source>
        <strain evidence="3">cv. Nipponbare</strain>
    </source>
</reference>
<evidence type="ECO:0000256" key="1">
    <source>
        <dbReference type="SAM" id="MobiDB-lite"/>
    </source>
</evidence>
<protein>
    <submittedName>
        <fullName evidence="2">Os06g0264366 protein</fullName>
    </submittedName>
</protein>